<dbReference type="Proteomes" id="UP000565078">
    <property type="component" value="Unassembled WGS sequence"/>
</dbReference>
<proteinExistence type="predicted"/>
<keyword evidence="2" id="KW-1133">Transmembrane helix</keyword>
<evidence type="ECO:0000313" key="3">
    <source>
        <dbReference type="EMBL" id="HIH09226.1"/>
    </source>
</evidence>
<keyword evidence="2" id="KW-0472">Membrane</keyword>
<organism evidence="3 4">
    <name type="scientific">Candidatus Iainarchaeum sp</name>
    <dbReference type="NCBI Taxonomy" id="3101447"/>
    <lineage>
        <taxon>Archaea</taxon>
        <taxon>Candidatus Iainarchaeota</taxon>
        <taxon>Candidatus Iainarchaeia</taxon>
        <taxon>Candidatus Iainarchaeales</taxon>
        <taxon>Candidatus Iainarchaeaceae</taxon>
        <taxon>Candidatus Iainarchaeum</taxon>
    </lineage>
</organism>
<evidence type="ECO:0000313" key="4">
    <source>
        <dbReference type="Proteomes" id="UP000565078"/>
    </source>
</evidence>
<name>A0A7J4J1W9_9ARCH</name>
<comment type="caution">
    <text evidence="3">The sequence shown here is derived from an EMBL/GenBank/DDBJ whole genome shotgun (WGS) entry which is preliminary data.</text>
</comment>
<sequence>MDKAVVFIGGVIAGLLVATAGVYVLGQNEQRTVFGDEGSFYSSVKERLGLPAEAAVGEVNEALGLPEDATPQEVFAKMRERRGDFNMTGRDRDRNGPFGVDAAAD</sequence>
<reference evidence="4" key="1">
    <citation type="journal article" date="2020" name="bioRxiv">
        <title>A rank-normalized archaeal taxonomy based on genome phylogeny resolves widespread incomplete and uneven classifications.</title>
        <authorList>
            <person name="Rinke C."/>
            <person name="Chuvochina M."/>
            <person name="Mussig A.J."/>
            <person name="Chaumeil P.-A."/>
            <person name="Waite D.W."/>
            <person name="Whitman W.B."/>
            <person name="Parks D.H."/>
            <person name="Hugenholtz P."/>
        </authorList>
    </citation>
    <scope>NUCLEOTIDE SEQUENCE [LARGE SCALE GENOMIC DNA]</scope>
</reference>
<evidence type="ECO:0000256" key="1">
    <source>
        <dbReference type="SAM" id="MobiDB-lite"/>
    </source>
</evidence>
<feature type="transmembrane region" description="Helical" evidence="2">
    <location>
        <begin position="6"/>
        <end position="25"/>
    </location>
</feature>
<evidence type="ECO:0000256" key="2">
    <source>
        <dbReference type="SAM" id="Phobius"/>
    </source>
</evidence>
<protein>
    <submittedName>
        <fullName evidence="3">Uncharacterized protein</fullName>
    </submittedName>
</protein>
<feature type="compositionally biased region" description="Basic and acidic residues" evidence="1">
    <location>
        <begin position="81"/>
        <end position="95"/>
    </location>
</feature>
<keyword evidence="2" id="KW-0812">Transmembrane</keyword>
<feature type="region of interest" description="Disordered" evidence="1">
    <location>
        <begin position="81"/>
        <end position="105"/>
    </location>
</feature>
<dbReference type="EMBL" id="DUGC01000020">
    <property type="protein sequence ID" value="HIH09226.1"/>
    <property type="molecule type" value="Genomic_DNA"/>
</dbReference>
<dbReference type="AlphaFoldDB" id="A0A7J4J1W9"/>
<accession>A0A7J4J1W9</accession>
<gene>
    <name evidence="3" type="ORF">HA254_00995</name>
</gene>